<sequence length="434" mass="46078">MSAAASNESGAQTGANTGANADAKSAGPLAGVKVLELGTLIAGPFAARFLGEFGAEVIKIEDPKGGDPLRKWRKLWPEAGGTSLWWAVQARNKKSVTVNLKAEEGKEIVRRLAAEADIVVENFRPGLLEKLGLGYDVLSKHNPGLVMVRLSGYGQTGPYRDRPGFGAIAESMGGLRHITGYPELPPPRIGISIGDSIAALHGVIGAMMALHHRNMNGGSGQIVDVALYEAVFNMMESVVPEYGVYGMVRERTGASLPGIVPSNTYPCRDGSIVIGGNSDPIFKRLMTAIEREDLASDPALAHNDGRVPRTAEIDGAIAAWLSSRTIDEALDVLNAADVPAGRIYSAADMFTDPQFAARQMIQQFRWQTKGANGEAGEPGEGVDIALPGVTPKLSATPGDTRWLGPALGEHTDEVLRSLGYDADQIARLHEQQVV</sequence>
<dbReference type="Gene3D" id="3.30.1540.10">
    <property type="entry name" value="formyl-coa transferase, domain 3"/>
    <property type="match status" value="1"/>
</dbReference>
<reference evidence="4 5" key="1">
    <citation type="submission" date="2016-10" db="EMBL/GenBank/DDBJ databases">
        <authorList>
            <person name="Varghese N."/>
            <person name="Submissions S."/>
        </authorList>
    </citation>
    <scope>NUCLEOTIDE SEQUENCE [LARGE SCALE GENOMIC DNA]</scope>
    <source>
        <strain evidence="4 5">LMG 22274</strain>
    </source>
</reference>
<dbReference type="EMBL" id="QJJV01000012">
    <property type="protein sequence ID" value="PXX14629.1"/>
    <property type="molecule type" value="Genomic_DNA"/>
</dbReference>
<dbReference type="Gene3D" id="3.40.50.10540">
    <property type="entry name" value="Crotonobetainyl-coa:carnitine coa-transferase, domain 1"/>
    <property type="match status" value="1"/>
</dbReference>
<dbReference type="Proteomes" id="UP000183529">
    <property type="component" value="Unassembled WGS sequence"/>
</dbReference>
<keyword evidence="6" id="KW-1185">Reference proteome</keyword>
<dbReference type="Proteomes" id="UP000247515">
    <property type="component" value="Unassembled WGS sequence"/>
</dbReference>
<dbReference type="GO" id="GO:0008410">
    <property type="term" value="F:CoA-transferase activity"/>
    <property type="evidence" value="ECO:0007669"/>
    <property type="project" value="TreeGrafter"/>
</dbReference>
<dbReference type="EMBL" id="FNZM01000009">
    <property type="protein sequence ID" value="SEJ84706.1"/>
    <property type="molecule type" value="Genomic_DNA"/>
</dbReference>
<dbReference type="AlphaFoldDB" id="A0A1A5XE78"/>
<accession>A0A1A5XE78</accession>
<dbReference type="RefSeq" id="WP_065060040.1">
    <property type="nucleotide sequence ID" value="NZ_CADFGN010000009.1"/>
</dbReference>
<dbReference type="Pfam" id="PF02515">
    <property type="entry name" value="CoA_transf_3"/>
    <property type="match status" value="1"/>
</dbReference>
<feature type="region of interest" description="Disordered" evidence="2">
    <location>
        <begin position="1"/>
        <end position="22"/>
    </location>
</feature>
<dbReference type="SUPFAM" id="SSF89796">
    <property type="entry name" value="CoA-transferase family III (CaiB/BaiF)"/>
    <property type="match status" value="1"/>
</dbReference>
<keyword evidence="1 4" id="KW-0808">Transferase</keyword>
<evidence type="ECO:0000313" key="6">
    <source>
        <dbReference type="Proteomes" id="UP000247515"/>
    </source>
</evidence>
<name>A0A1A5XE78_9BURK</name>
<evidence type="ECO:0000313" key="3">
    <source>
        <dbReference type="EMBL" id="PXX14629.1"/>
    </source>
</evidence>
<evidence type="ECO:0000313" key="5">
    <source>
        <dbReference type="Proteomes" id="UP000183529"/>
    </source>
</evidence>
<reference evidence="3 6" key="2">
    <citation type="submission" date="2018-05" db="EMBL/GenBank/DDBJ databases">
        <title>Genomic Encyclopedia of Type Strains, Phase IV (KMG-V): Genome sequencing to study the core and pangenomes of soil and plant-associated prokaryotes.</title>
        <authorList>
            <person name="Whitman W."/>
        </authorList>
    </citation>
    <scope>NUCLEOTIDE SEQUENCE [LARGE SCALE GENOMIC DNA]</scope>
    <source>
        <strain evidence="3 6">SIr-6563</strain>
    </source>
</reference>
<dbReference type="PANTHER" id="PTHR48207:SF3">
    <property type="entry name" value="SUCCINATE--HYDROXYMETHYLGLUTARATE COA-TRANSFERASE"/>
    <property type="match status" value="1"/>
</dbReference>
<protein>
    <submittedName>
        <fullName evidence="4">Formyl-CoA transferase</fullName>
    </submittedName>
</protein>
<dbReference type="InterPro" id="IPR050483">
    <property type="entry name" value="CoA-transferase_III_domain"/>
</dbReference>
<organism evidence="4 5">
    <name type="scientific">Paraburkholderia tropica</name>
    <dbReference type="NCBI Taxonomy" id="92647"/>
    <lineage>
        <taxon>Bacteria</taxon>
        <taxon>Pseudomonadati</taxon>
        <taxon>Pseudomonadota</taxon>
        <taxon>Betaproteobacteria</taxon>
        <taxon>Burkholderiales</taxon>
        <taxon>Burkholderiaceae</taxon>
        <taxon>Paraburkholderia</taxon>
    </lineage>
</organism>
<evidence type="ECO:0000256" key="1">
    <source>
        <dbReference type="ARBA" id="ARBA00022679"/>
    </source>
</evidence>
<dbReference type="InterPro" id="IPR044855">
    <property type="entry name" value="CoA-Trfase_III_dom3_sf"/>
</dbReference>
<comment type="caution">
    <text evidence="4">The sequence shown here is derived from an EMBL/GenBank/DDBJ whole genome shotgun (WGS) entry which is preliminary data.</text>
</comment>
<dbReference type="InterPro" id="IPR023606">
    <property type="entry name" value="CoA-Trfase_III_dom_1_sf"/>
</dbReference>
<proteinExistence type="predicted"/>
<evidence type="ECO:0000256" key="2">
    <source>
        <dbReference type="SAM" id="MobiDB-lite"/>
    </source>
</evidence>
<gene>
    <name evidence="3" type="ORF">C7400_112243</name>
    <name evidence="4" type="ORF">SAMN05216550_109171</name>
</gene>
<feature type="compositionally biased region" description="Low complexity" evidence="2">
    <location>
        <begin position="10"/>
        <end position="22"/>
    </location>
</feature>
<evidence type="ECO:0000313" key="4">
    <source>
        <dbReference type="EMBL" id="SEJ84706.1"/>
    </source>
</evidence>
<dbReference type="InterPro" id="IPR003673">
    <property type="entry name" value="CoA-Trfase_fam_III"/>
</dbReference>
<dbReference type="PANTHER" id="PTHR48207">
    <property type="entry name" value="SUCCINATE--HYDROXYMETHYLGLUTARATE COA-TRANSFERASE"/>
    <property type="match status" value="1"/>
</dbReference>